<dbReference type="Proteomes" id="UP000218113">
    <property type="component" value="Unassembled WGS sequence"/>
</dbReference>
<sequence length="79" mass="9176">MSVQGLFYRLKERNFQKGDTATVNFEFQSIDCFFKKNITHYFQIQEVIMLLAGVVDLFFTSQTSGCVVVITIFIINPHF</sequence>
<dbReference type="EMBL" id="NVSR01000008">
    <property type="protein sequence ID" value="PCI30003.1"/>
    <property type="molecule type" value="Genomic_DNA"/>
</dbReference>
<organism evidence="1 2">
    <name type="scientific">SAR324 cluster bacterium</name>
    <dbReference type="NCBI Taxonomy" id="2024889"/>
    <lineage>
        <taxon>Bacteria</taxon>
        <taxon>Deltaproteobacteria</taxon>
        <taxon>SAR324 cluster</taxon>
    </lineage>
</organism>
<accession>A0A2A4T8X2</accession>
<evidence type="ECO:0000313" key="1">
    <source>
        <dbReference type="EMBL" id="PCI30003.1"/>
    </source>
</evidence>
<name>A0A2A4T8X2_9DELT</name>
<dbReference type="AlphaFoldDB" id="A0A2A4T8X2"/>
<evidence type="ECO:0000313" key="2">
    <source>
        <dbReference type="Proteomes" id="UP000218113"/>
    </source>
</evidence>
<gene>
    <name evidence="1" type="ORF">COB67_02720</name>
</gene>
<protein>
    <submittedName>
        <fullName evidence="1">Uncharacterized protein</fullName>
    </submittedName>
</protein>
<reference evidence="2" key="1">
    <citation type="submission" date="2017-08" db="EMBL/GenBank/DDBJ databases">
        <title>A dynamic microbial community with high functional redundancy inhabits the cold, oxic subseafloor aquifer.</title>
        <authorList>
            <person name="Tully B.J."/>
            <person name="Wheat C.G."/>
            <person name="Glazer B.T."/>
            <person name="Huber J.A."/>
        </authorList>
    </citation>
    <scope>NUCLEOTIDE SEQUENCE [LARGE SCALE GENOMIC DNA]</scope>
</reference>
<comment type="caution">
    <text evidence="1">The sequence shown here is derived from an EMBL/GenBank/DDBJ whole genome shotgun (WGS) entry which is preliminary data.</text>
</comment>
<proteinExistence type="predicted"/>